<keyword evidence="2" id="KW-1133">Transmembrane helix</keyword>
<feature type="transmembrane region" description="Helical" evidence="2">
    <location>
        <begin position="7"/>
        <end position="24"/>
    </location>
</feature>
<dbReference type="EMBL" id="JADKNH010000003">
    <property type="protein sequence ID" value="MBF4692800.1"/>
    <property type="molecule type" value="Genomic_DNA"/>
</dbReference>
<evidence type="ECO:0000256" key="2">
    <source>
        <dbReference type="SAM" id="Phobius"/>
    </source>
</evidence>
<evidence type="ECO:0000259" key="3">
    <source>
        <dbReference type="Pfam" id="PF18917"/>
    </source>
</evidence>
<proteinExistence type="predicted"/>
<feature type="transmembrane region" description="Helical" evidence="2">
    <location>
        <begin position="87"/>
        <end position="104"/>
    </location>
</feature>
<dbReference type="Proteomes" id="UP000614200">
    <property type="component" value="Unassembled WGS sequence"/>
</dbReference>
<dbReference type="Pfam" id="PF22570">
    <property type="entry name" value="LiaF-TM"/>
    <property type="match status" value="1"/>
</dbReference>
<evidence type="ECO:0000256" key="1">
    <source>
        <dbReference type="SAM" id="MobiDB-lite"/>
    </source>
</evidence>
<sequence>MKTRNGFLGLIFIILGALLIFDHYHFIHFSIWELWPLIILYMGIQAERKYFNGRGGSKNLLTGATLITYSLIFMISNFASWNYSSRIWPLYIMGPGLGFLQMYYYGHSRKYNFKMGIILVITSSIFLIDTILNIPFDMALYIGLVLFGLYLITKDREDDDFDEAYDETFDEHCDKQYSDDATSSKYSKNTCHSDRLKK</sequence>
<accession>A0ABR9ZQR6</accession>
<comment type="caution">
    <text evidence="5">The sequence shown here is derived from an EMBL/GenBank/DDBJ whole genome shotgun (WGS) entry which is preliminary data.</text>
</comment>
<protein>
    <recommendedName>
        <fullName evidence="7">DUF5668 domain-containing protein</fullName>
    </recommendedName>
</protein>
<feature type="domain" description="LiaI-LiaF-like transmembrane region" evidence="3">
    <location>
        <begin position="7"/>
        <end position="44"/>
    </location>
</feature>
<dbReference type="RefSeq" id="WP_194701036.1">
    <property type="nucleotide sequence ID" value="NZ_JADKNH010000003.1"/>
</dbReference>
<feature type="compositionally biased region" description="Polar residues" evidence="1">
    <location>
        <begin position="179"/>
        <end position="190"/>
    </location>
</feature>
<organism evidence="5 6">
    <name type="scientific">Fusibacter ferrireducens</name>
    <dbReference type="NCBI Taxonomy" id="2785058"/>
    <lineage>
        <taxon>Bacteria</taxon>
        <taxon>Bacillati</taxon>
        <taxon>Bacillota</taxon>
        <taxon>Clostridia</taxon>
        <taxon>Eubacteriales</taxon>
        <taxon>Eubacteriales Family XII. Incertae Sedis</taxon>
        <taxon>Fusibacter</taxon>
    </lineage>
</organism>
<keyword evidence="2" id="KW-0472">Membrane</keyword>
<keyword evidence="6" id="KW-1185">Reference proteome</keyword>
<evidence type="ECO:0000259" key="4">
    <source>
        <dbReference type="Pfam" id="PF22570"/>
    </source>
</evidence>
<reference evidence="5 6" key="1">
    <citation type="submission" date="2020-11" db="EMBL/GenBank/DDBJ databases">
        <title>Fusibacter basophilias sp. nov.</title>
        <authorList>
            <person name="Qiu D."/>
        </authorList>
    </citation>
    <scope>NUCLEOTIDE SEQUENCE [LARGE SCALE GENOMIC DNA]</scope>
    <source>
        <strain evidence="5 6">Q10-2</strain>
    </source>
</reference>
<evidence type="ECO:0008006" key="7">
    <source>
        <dbReference type="Google" id="ProtNLM"/>
    </source>
</evidence>
<dbReference type="Pfam" id="PF18917">
    <property type="entry name" value="LiaI-LiaF-like_TM1"/>
    <property type="match status" value="1"/>
</dbReference>
<gene>
    <name evidence="5" type="ORF">ISU02_06700</name>
</gene>
<feature type="region of interest" description="Disordered" evidence="1">
    <location>
        <begin position="177"/>
        <end position="198"/>
    </location>
</feature>
<dbReference type="InterPro" id="IPR043726">
    <property type="entry name" value="LiaI-LiaF-like_TM1"/>
</dbReference>
<name>A0ABR9ZQR6_9FIRM</name>
<feature type="domain" description="LiaF transmembrane" evidence="4">
    <location>
        <begin position="62"/>
        <end position="157"/>
    </location>
</feature>
<evidence type="ECO:0000313" key="6">
    <source>
        <dbReference type="Proteomes" id="UP000614200"/>
    </source>
</evidence>
<evidence type="ECO:0000313" key="5">
    <source>
        <dbReference type="EMBL" id="MBF4692800.1"/>
    </source>
</evidence>
<feature type="transmembrane region" description="Helical" evidence="2">
    <location>
        <begin position="134"/>
        <end position="152"/>
    </location>
</feature>
<feature type="transmembrane region" description="Helical" evidence="2">
    <location>
        <begin position="59"/>
        <end position="81"/>
    </location>
</feature>
<keyword evidence="2" id="KW-0812">Transmembrane</keyword>
<dbReference type="InterPro" id="IPR054331">
    <property type="entry name" value="LiaF_TM"/>
</dbReference>